<gene>
    <name evidence="2" type="ORF">DW687_11945</name>
</gene>
<evidence type="ECO:0000259" key="1">
    <source>
        <dbReference type="PROSITE" id="PS50943"/>
    </source>
</evidence>
<dbReference type="Pfam" id="PF13443">
    <property type="entry name" value="HTH_26"/>
    <property type="match status" value="1"/>
</dbReference>
<accession>A0A3E3DUW9</accession>
<reference evidence="2 3" key="1">
    <citation type="submission" date="2018-08" db="EMBL/GenBank/DDBJ databases">
        <title>A genome reference for cultivated species of the human gut microbiota.</title>
        <authorList>
            <person name="Zou Y."/>
            <person name="Xue W."/>
            <person name="Luo G."/>
        </authorList>
    </citation>
    <scope>NUCLEOTIDE SEQUENCE [LARGE SCALE GENOMIC DNA]</scope>
    <source>
        <strain evidence="2 3">AM25-6</strain>
    </source>
</reference>
<evidence type="ECO:0000313" key="2">
    <source>
        <dbReference type="EMBL" id="RGD72945.1"/>
    </source>
</evidence>
<dbReference type="RefSeq" id="WP_117532881.1">
    <property type="nucleotide sequence ID" value="NZ_QUSM01000009.1"/>
</dbReference>
<comment type="caution">
    <text evidence="2">The sequence shown here is derived from an EMBL/GenBank/DDBJ whole genome shotgun (WGS) entry which is preliminary data.</text>
</comment>
<dbReference type="SMART" id="SM00530">
    <property type="entry name" value="HTH_XRE"/>
    <property type="match status" value="1"/>
</dbReference>
<dbReference type="Proteomes" id="UP000261212">
    <property type="component" value="Unassembled WGS sequence"/>
</dbReference>
<dbReference type="GO" id="GO:0003677">
    <property type="term" value="F:DNA binding"/>
    <property type="evidence" value="ECO:0007669"/>
    <property type="project" value="InterPro"/>
</dbReference>
<organism evidence="2 3">
    <name type="scientific">Anaerofustis stercorihominis</name>
    <dbReference type="NCBI Taxonomy" id="214853"/>
    <lineage>
        <taxon>Bacteria</taxon>
        <taxon>Bacillati</taxon>
        <taxon>Bacillota</taxon>
        <taxon>Clostridia</taxon>
        <taxon>Eubacteriales</taxon>
        <taxon>Eubacteriaceae</taxon>
        <taxon>Anaerofustis</taxon>
    </lineage>
</organism>
<dbReference type="Gene3D" id="1.10.260.40">
    <property type="entry name" value="lambda repressor-like DNA-binding domains"/>
    <property type="match status" value="1"/>
</dbReference>
<proteinExistence type="predicted"/>
<sequence>MKVYEAIKEYIDEHGLKQNAIAKKMNMNKSVFNAILNGNRTLYADDLKAFCIAVGESSDTFIFKIKDIKKEGA</sequence>
<dbReference type="InterPro" id="IPR001387">
    <property type="entry name" value="Cro/C1-type_HTH"/>
</dbReference>
<evidence type="ECO:0000313" key="3">
    <source>
        <dbReference type="Proteomes" id="UP000261212"/>
    </source>
</evidence>
<feature type="domain" description="HTH cro/C1-type" evidence="1">
    <location>
        <begin position="7"/>
        <end position="61"/>
    </location>
</feature>
<dbReference type="EMBL" id="QUSM01000009">
    <property type="protein sequence ID" value="RGD72945.1"/>
    <property type="molecule type" value="Genomic_DNA"/>
</dbReference>
<dbReference type="InterPro" id="IPR010982">
    <property type="entry name" value="Lambda_DNA-bd_dom_sf"/>
</dbReference>
<dbReference type="CDD" id="cd00093">
    <property type="entry name" value="HTH_XRE"/>
    <property type="match status" value="1"/>
</dbReference>
<dbReference type="SUPFAM" id="SSF47413">
    <property type="entry name" value="lambda repressor-like DNA-binding domains"/>
    <property type="match status" value="1"/>
</dbReference>
<dbReference type="AlphaFoldDB" id="A0A3E3DUW9"/>
<dbReference type="PROSITE" id="PS50943">
    <property type="entry name" value="HTH_CROC1"/>
    <property type="match status" value="1"/>
</dbReference>
<name>A0A3E3DUW9_9FIRM</name>
<protein>
    <submittedName>
        <fullName evidence="2">XRE family transcriptional regulator</fullName>
    </submittedName>
</protein>